<dbReference type="Gene3D" id="3.40.1000.10">
    <property type="entry name" value="Mog1/PsbP, alpha/beta/alpha sandwich"/>
    <property type="match status" value="1"/>
</dbReference>
<gene>
    <name evidence="1" type="ORF">POL25_07720</name>
</gene>
<dbReference type="RefSeq" id="WP_272085266.1">
    <property type="nucleotide sequence ID" value="NZ_JAQNDL010000001.1"/>
</dbReference>
<keyword evidence="2" id="KW-1185">Reference proteome</keyword>
<dbReference type="InterPro" id="IPR014894">
    <property type="entry name" value="DcrB/EagT6"/>
</dbReference>
<protein>
    <submittedName>
        <fullName evidence="1">DcrB-related protein</fullName>
    </submittedName>
</protein>
<dbReference type="Proteomes" id="UP001221686">
    <property type="component" value="Unassembled WGS sequence"/>
</dbReference>
<accession>A0ABT5DT25</accession>
<proteinExistence type="predicted"/>
<evidence type="ECO:0000313" key="1">
    <source>
        <dbReference type="EMBL" id="MDC0716775.1"/>
    </source>
</evidence>
<dbReference type="SUPFAM" id="SSF55724">
    <property type="entry name" value="Mog1p/PsbP-like"/>
    <property type="match status" value="1"/>
</dbReference>
<name>A0ABT5DT25_9BACT</name>
<dbReference type="EMBL" id="JAQNDL010000001">
    <property type="protein sequence ID" value="MDC0716775.1"/>
    <property type="molecule type" value="Genomic_DNA"/>
</dbReference>
<dbReference type="Pfam" id="PF08786">
    <property type="entry name" value="DcrB"/>
    <property type="match status" value="1"/>
</dbReference>
<comment type="caution">
    <text evidence="1">The sequence shown here is derived from an EMBL/GenBank/DDBJ whole genome shotgun (WGS) entry which is preliminary data.</text>
</comment>
<evidence type="ECO:0000313" key="2">
    <source>
        <dbReference type="Proteomes" id="UP001221686"/>
    </source>
</evidence>
<sequence>MKTDEKEFEEMSAGEGMFLPIPKTWGKKALVAFTNGVEGEEGASVVVRVESIDARTKLTRFVDGLMIELARTLPGFSLIERRDSKLGGQPALEIEFTWTAQGTVYRQTHTSVMYSPGQVACVITSASQRHLPEFKETFEAVLRGARFTPAGK</sequence>
<dbReference type="InterPro" id="IPR016123">
    <property type="entry name" value="Mog1/PsbP_a/b/a-sand"/>
</dbReference>
<organism evidence="1 2">
    <name type="scientific">Nannocystis bainbridge</name>
    <dbReference type="NCBI Taxonomy" id="2995303"/>
    <lineage>
        <taxon>Bacteria</taxon>
        <taxon>Pseudomonadati</taxon>
        <taxon>Myxococcota</taxon>
        <taxon>Polyangia</taxon>
        <taxon>Nannocystales</taxon>
        <taxon>Nannocystaceae</taxon>
        <taxon>Nannocystis</taxon>
    </lineage>
</organism>
<reference evidence="1 2" key="1">
    <citation type="submission" date="2022-11" db="EMBL/GenBank/DDBJ databases">
        <title>Minimal conservation of predation-associated metabolite biosynthetic gene clusters underscores biosynthetic potential of Myxococcota including descriptions for ten novel species: Archangium lansinium sp. nov., Myxococcus landrumus sp. nov., Nannocystis bai.</title>
        <authorList>
            <person name="Ahearne A."/>
            <person name="Stevens C."/>
            <person name="Dowd S."/>
        </authorList>
    </citation>
    <scope>NUCLEOTIDE SEQUENCE [LARGE SCALE GENOMIC DNA]</scope>
    <source>
        <strain evidence="1 2">BB15-2</strain>
    </source>
</reference>